<proteinExistence type="predicted"/>
<gene>
    <name evidence="1" type="ORF">E3U43_011033</name>
</gene>
<accession>A0ACD3RH87</accession>
<organism evidence="1 2">
    <name type="scientific">Larimichthys crocea</name>
    <name type="common">Large yellow croaker</name>
    <name type="synonym">Pseudosciaena crocea</name>
    <dbReference type="NCBI Taxonomy" id="215358"/>
    <lineage>
        <taxon>Eukaryota</taxon>
        <taxon>Metazoa</taxon>
        <taxon>Chordata</taxon>
        <taxon>Craniata</taxon>
        <taxon>Vertebrata</taxon>
        <taxon>Euteleostomi</taxon>
        <taxon>Actinopterygii</taxon>
        <taxon>Neopterygii</taxon>
        <taxon>Teleostei</taxon>
        <taxon>Neoteleostei</taxon>
        <taxon>Acanthomorphata</taxon>
        <taxon>Eupercaria</taxon>
        <taxon>Sciaenidae</taxon>
        <taxon>Larimichthys</taxon>
    </lineage>
</organism>
<evidence type="ECO:0000313" key="1">
    <source>
        <dbReference type="EMBL" id="TMS18707.1"/>
    </source>
</evidence>
<comment type="caution">
    <text evidence="1">The sequence shown here is derived from an EMBL/GenBank/DDBJ whole genome shotgun (WGS) entry which is preliminary data.</text>
</comment>
<reference evidence="1" key="1">
    <citation type="submission" date="2018-11" db="EMBL/GenBank/DDBJ databases">
        <title>The sequence and de novo assembly of Larimichthys crocea genome using PacBio and Hi-C technologies.</title>
        <authorList>
            <person name="Xu P."/>
            <person name="Chen B."/>
            <person name="Zhou Z."/>
            <person name="Ke Q."/>
            <person name="Wu Y."/>
            <person name="Bai H."/>
            <person name="Pu F."/>
        </authorList>
    </citation>
    <scope>NUCLEOTIDE SEQUENCE</scope>
    <source>
        <tissue evidence="1">Muscle</tissue>
    </source>
</reference>
<sequence>MGRILFGVLAAVASIMLVDSLTCNQCQYGLLGFCLSSSELTCSTNTSVCFTGKATFPSVSSSVGFNTQGCREPMGCNATMNATLIGVTYQTRIECCSTDKCNPVQLSGAPSTKMTLTAALGAAILASVWGSML</sequence>
<evidence type="ECO:0000313" key="2">
    <source>
        <dbReference type="Proteomes" id="UP000793456"/>
    </source>
</evidence>
<dbReference type="Proteomes" id="UP000793456">
    <property type="component" value="Chromosome VI"/>
</dbReference>
<keyword evidence="2" id="KW-1185">Reference proteome</keyword>
<protein>
    <submittedName>
        <fullName evidence="1">Uncharacterized protein</fullName>
    </submittedName>
</protein>
<dbReference type="EMBL" id="CM011679">
    <property type="protein sequence ID" value="TMS18707.1"/>
    <property type="molecule type" value="Genomic_DNA"/>
</dbReference>
<name>A0ACD3RH87_LARCR</name>